<dbReference type="PANTHER" id="PTHR12015:SF183">
    <property type="entry name" value="C-C MOTIF CHEMOKINE 3"/>
    <property type="match status" value="1"/>
</dbReference>
<comment type="caution">
    <text evidence="11">The sequence shown here is derived from an EMBL/GenBank/DDBJ whole genome shotgun (WGS) entry which is preliminary data.</text>
</comment>
<keyword evidence="4 9" id="KW-0964">Secreted</keyword>
<evidence type="ECO:0000256" key="2">
    <source>
        <dbReference type="ARBA" id="ARBA00010868"/>
    </source>
</evidence>
<evidence type="ECO:0000256" key="9">
    <source>
        <dbReference type="RuleBase" id="RU361150"/>
    </source>
</evidence>
<dbReference type="FunFam" id="2.40.50.40:FF:000002">
    <property type="entry name" value="C-C motif chemokine"/>
    <property type="match status" value="1"/>
</dbReference>
<evidence type="ECO:0000256" key="4">
    <source>
        <dbReference type="ARBA" id="ARBA00022525"/>
    </source>
</evidence>
<comment type="subunit">
    <text evidence="8">Self-associates. Also heterodimer of MIP-1-alpha(4-69) and MIP-1-beta(3-69). Interacts with CCR1.</text>
</comment>
<comment type="function">
    <text evidence="7">Monokine with inflammatory and chemokinetic properties. Binds to CCR1, CCR4 and CCR5. One of the major HIV-suppressive factors produced by CD8+ T-cells. Recombinant MIP-1-alpha induces a dose-dependent inhibition of different strains of HIV-1, HIV-2, and simian immunodeficiency virus (SIV).</text>
</comment>
<dbReference type="Proteomes" id="UP001591681">
    <property type="component" value="Unassembled WGS sequence"/>
</dbReference>
<name>A0ABD1J8M8_9TELE</name>
<evidence type="ECO:0000256" key="3">
    <source>
        <dbReference type="ARBA" id="ARBA00022514"/>
    </source>
</evidence>
<evidence type="ECO:0000256" key="7">
    <source>
        <dbReference type="ARBA" id="ARBA00044740"/>
    </source>
</evidence>
<sequence length="99" mass="10821">MKLCCAVAVAVIVLALCCQGQSQNANGPDKCCFEYYNRPLPPSKIKAYRVTHPSCPKRGVILITVTDKEICANPDAKQTQDIMDKIDNLFGTQATTSSR</sequence>
<dbReference type="InterPro" id="IPR000827">
    <property type="entry name" value="Chemokine_CC_CS"/>
</dbReference>
<dbReference type="GO" id="GO:0005615">
    <property type="term" value="C:extracellular space"/>
    <property type="evidence" value="ECO:0007669"/>
    <property type="project" value="UniProtKB-KW"/>
</dbReference>
<evidence type="ECO:0000256" key="8">
    <source>
        <dbReference type="ARBA" id="ARBA00046726"/>
    </source>
</evidence>
<dbReference type="Pfam" id="PF00048">
    <property type="entry name" value="IL8"/>
    <property type="match status" value="1"/>
</dbReference>
<evidence type="ECO:0000256" key="1">
    <source>
        <dbReference type="ARBA" id="ARBA00004613"/>
    </source>
</evidence>
<evidence type="ECO:0000313" key="11">
    <source>
        <dbReference type="EMBL" id="KAL2082323.1"/>
    </source>
</evidence>
<dbReference type="GO" id="GO:0005125">
    <property type="term" value="F:cytokine activity"/>
    <property type="evidence" value="ECO:0007669"/>
    <property type="project" value="UniProtKB-KW"/>
</dbReference>
<comment type="subcellular location">
    <subcellularLocation>
        <location evidence="1 9">Secreted</location>
    </subcellularLocation>
</comment>
<keyword evidence="3 9" id="KW-0202">Cytokine</keyword>
<gene>
    <name evidence="11" type="ORF">ACEWY4_022141</name>
</gene>
<dbReference type="AlphaFoldDB" id="A0ABD1J8M8"/>
<dbReference type="InterPro" id="IPR036048">
    <property type="entry name" value="Interleukin_8-like_sf"/>
</dbReference>
<protein>
    <recommendedName>
        <fullName evidence="9">C-C motif chemokine</fullName>
    </recommendedName>
</protein>
<dbReference type="GO" id="GO:0006935">
    <property type="term" value="P:chemotaxis"/>
    <property type="evidence" value="ECO:0007669"/>
    <property type="project" value="UniProtKB-KW"/>
</dbReference>
<accession>A0ABD1J8M8</accession>
<dbReference type="InterPro" id="IPR001811">
    <property type="entry name" value="Chemokine_IL8-like_dom"/>
</dbReference>
<organism evidence="11 12">
    <name type="scientific">Coilia grayii</name>
    <name type="common">Gray's grenadier anchovy</name>
    <dbReference type="NCBI Taxonomy" id="363190"/>
    <lineage>
        <taxon>Eukaryota</taxon>
        <taxon>Metazoa</taxon>
        <taxon>Chordata</taxon>
        <taxon>Craniata</taxon>
        <taxon>Vertebrata</taxon>
        <taxon>Euteleostomi</taxon>
        <taxon>Actinopterygii</taxon>
        <taxon>Neopterygii</taxon>
        <taxon>Teleostei</taxon>
        <taxon>Clupei</taxon>
        <taxon>Clupeiformes</taxon>
        <taxon>Clupeoidei</taxon>
        <taxon>Engraulidae</taxon>
        <taxon>Coilinae</taxon>
        <taxon>Coilia</taxon>
    </lineage>
</organism>
<evidence type="ECO:0000259" key="10">
    <source>
        <dbReference type="SMART" id="SM00199"/>
    </source>
</evidence>
<dbReference type="PANTHER" id="PTHR12015">
    <property type="entry name" value="SMALL INDUCIBLE CYTOKINE A"/>
    <property type="match status" value="1"/>
</dbReference>
<dbReference type="SMART" id="SM00199">
    <property type="entry name" value="SCY"/>
    <property type="match status" value="1"/>
</dbReference>
<dbReference type="PROSITE" id="PS00472">
    <property type="entry name" value="SMALL_CYTOKINES_CC"/>
    <property type="match status" value="1"/>
</dbReference>
<keyword evidence="5 9" id="KW-0732">Signal</keyword>
<keyword evidence="6" id="KW-1015">Disulfide bond</keyword>
<keyword evidence="9" id="KW-0145">Chemotaxis</keyword>
<evidence type="ECO:0000256" key="6">
    <source>
        <dbReference type="ARBA" id="ARBA00023157"/>
    </source>
</evidence>
<dbReference type="Gene3D" id="2.40.50.40">
    <property type="match status" value="1"/>
</dbReference>
<dbReference type="CDD" id="cd00272">
    <property type="entry name" value="Chemokine_CC"/>
    <property type="match status" value="1"/>
</dbReference>
<dbReference type="SUPFAM" id="SSF54117">
    <property type="entry name" value="Interleukin 8-like chemokines"/>
    <property type="match status" value="1"/>
</dbReference>
<dbReference type="EMBL" id="JBHFQA010000019">
    <property type="protein sequence ID" value="KAL2082323.1"/>
    <property type="molecule type" value="Genomic_DNA"/>
</dbReference>
<proteinExistence type="inferred from homology"/>
<evidence type="ECO:0000313" key="12">
    <source>
        <dbReference type="Proteomes" id="UP001591681"/>
    </source>
</evidence>
<dbReference type="InterPro" id="IPR039809">
    <property type="entry name" value="Chemokine_b/g/d"/>
</dbReference>
<feature type="domain" description="Chemokine interleukin-8-like" evidence="10">
    <location>
        <begin position="28"/>
        <end position="86"/>
    </location>
</feature>
<reference evidence="11 12" key="1">
    <citation type="submission" date="2024-09" db="EMBL/GenBank/DDBJ databases">
        <title>A chromosome-level genome assembly of Gray's grenadier anchovy, Coilia grayii.</title>
        <authorList>
            <person name="Fu Z."/>
        </authorList>
    </citation>
    <scope>NUCLEOTIDE SEQUENCE [LARGE SCALE GENOMIC DNA]</scope>
    <source>
        <strain evidence="11">G4</strain>
        <tissue evidence="11">Muscle</tissue>
    </source>
</reference>
<feature type="chain" id="PRO_5044526510" description="C-C motif chemokine" evidence="9">
    <location>
        <begin position="21"/>
        <end position="99"/>
    </location>
</feature>
<evidence type="ECO:0000256" key="5">
    <source>
        <dbReference type="ARBA" id="ARBA00022729"/>
    </source>
</evidence>
<feature type="signal peptide" evidence="9">
    <location>
        <begin position="1"/>
        <end position="20"/>
    </location>
</feature>
<keyword evidence="12" id="KW-1185">Reference proteome</keyword>
<comment type="similarity">
    <text evidence="2 9">Belongs to the intercrine beta (chemokine CC) family.</text>
</comment>